<reference evidence="1 2" key="1">
    <citation type="submission" date="2021-06" db="EMBL/GenBank/DDBJ databases">
        <title>Caerostris extrusa draft genome.</title>
        <authorList>
            <person name="Kono N."/>
            <person name="Arakawa K."/>
        </authorList>
    </citation>
    <scope>NUCLEOTIDE SEQUENCE [LARGE SCALE GENOMIC DNA]</scope>
</reference>
<accession>A0AAV4QCA0</accession>
<gene>
    <name evidence="1" type="ORF">CEXT_64031</name>
</gene>
<comment type="caution">
    <text evidence="1">The sequence shown here is derived from an EMBL/GenBank/DDBJ whole genome shotgun (WGS) entry which is preliminary data.</text>
</comment>
<keyword evidence="2" id="KW-1185">Reference proteome</keyword>
<evidence type="ECO:0000313" key="2">
    <source>
        <dbReference type="Proteomes" id="UP001054945"/>
    </source>
</evidence>
<sequence length="137" mass="15596">MMLLKLRYYVVKNIKHKTRRFQEEGKKEQILTHMQELQQSHEKFFLFKFTFDLATILLQVTGGISDKKLSNMRLAVAYFAVACLVQQATSGENPLASEPLSPHVESSSFCMTTRLMLPEEPRVGHGPCSSQRLPSPP</sequence>
<evidence type="ECO:0000313" key="1">
    <source>
        <dbReference type="EMBL" id="GIY04983.1"/>
    </source>
</evidence>
<proteinExistence type="predicted"/>
<organism evidence="1 2">
    <name type="scientific">Caerostris extrusa</name>
    <name type="common">Bark spider</name>
    <name type="synonym">Caerostris bankana</name>
    <dbReference type="NCBI Taxonomy" id="172846"/>
    <lineage>
        <taxon>Eukaryota</taxon>
        <taxon>Metazoa</taxon>
        <taxon>Ecdysozoa</taxon>
        <taxon>Arthropoda</taxon>
        <taxon>Chelicerata</taxon>
        <taxon>Arachnida</taxon>
        <taxon>Araneae</taxon>
        <taxon>Araneomorphae</taxon>
        <taxon>Entelegynae</taxon>
        <taxon>Araneoidea</taxon>
        <taxon>Araneidae</taxon>
        <taxon>Caerostris</taxon>
    </lineage>
</organism>
<dbReference type="EMBL" id="BPLR01005784">
    <property type="protein sequence ID" value="GIY04983.1"/>
    <property type="molecule type" value="Genomic_DNA"/>
</dbReference>
<dbReference type="AlphaFoldDB" id="A0AAV4QCA0"/>
<protein>
    <submittedName>
        <fullName evidence="1">Uncharacterized protein</fullName>
    </submittedName>
</protein>
<dbReference type="Proteomes" id="UP001054945">
    <property type="component" value="Unassembled WGS sequence"/>
</dbReference>
<name>A0AAV4QCA0_CAEEX</name>